<evidence type="ECO:0000256" key="4">
    <source>
        <dbReference type="RuleBase" id="RU004273"/>
    </source>
</evidence>
<gene>
    <name evidence="6" type="ORF">PGLA2088_LOCUS41384</name>
</gene>
<dbReference type="EC" id="3.1.3.16" evidence="4"/>
<evidence type="ECO:0000259" key="5">
    <source>
        <dbReference type="PROSITE" id="PS00125"/>
    </source>
</evidence>
<protein>
    <recommendedName>
        <fullName evidence="4">Serine/threonine-protein phosphatase</fullName>
        <ecNumber evidence="4">3.1.3.16</ecNumber>
    </recommendedName>
</protein>
<dbReference type="Proteomes" id="UP000626109">
    <property type="component" value="Unassembled WGS sequence"/>
</dbReference>
<keyword evidence="3" id="KW-0464">Manganese</keyword>
<sequence length="323" mass="36368">MAGLDFLSTPEELELIGLLRTRFQEEFESRSRDGRDFPAFFGDLALTRVLRECSGDLEKACQWFSQFLLTMVEIRGDELVASLTGKLDAAESAGRRVDVSDLEHYEVFKDHVSFIFTADQFATSGDPVTYLPACDLDKRAIIQSGEWQKPGRSDPGWQDIFDGLGIDWGDIALKCQLLDPLATKALCERLKLVLIRECNVKPVPAPVTIVGDVHGQVFDVLELFRIGGPVPETNYLFLGDYVDRGPFSVETITLLALLKLQHPDRMTLLRGNHESRQITQVYGFYAECLRKFGDAAVWQYFTDLFDYLPIAAVVRPSCRLAQC</sequence>
<evidence type="ECO:0000256" key="1">
    <source>
        <dbReference type="ARBA" id="ARBA00022723"/>
    </source>
</evidence>
<dbReference type="Pfam" id="PF00149">
    <property type="entry name" value="Metallophos"/>
    <property type="match status" value="1"/>
</dbReference>
<organism evidence="6 7">
    <name type="scientific">Polarella glacialis</name>
    <name type="common">Dinoflagellate</name>
    <dbReference type="NCBI Taxonomy" id="89957"/>
    <lineage>
        <taxon>Eukaryota</taxon>
        <taxon>Sar</taxon>
        <taxon>Alveolata</taxon>
        <taxon>Dinophyceae</taxon>
        <taxon>Suessiales</taxon>
        <taxon>Suessiaceae</taxon>
        <taxon>Polarella</taxon>
    </lineage>
</organism>
<dbReference type="AlphaFoldDB" id="A0A813L6Z4"/>
<dbReference type="InterPro" id="IPR029052">
    <property type="entry name" value="Metallo-depent_PP-like"/>
</dbReference>
<dbReference type="GO" id="GO:0046872">
    <property type="term" value="F:metal ion binding"/>
    <property type="evidence" value="ECO:0007669"/>
    <property type="project" value="UniProtKB-KW"/>
</dbReference>
<dbReference type="SUPFAM" id="SSF56300">
    <property type="entry name" value="Metallo-dependent phosphatases"/>
    <property type="match status" value="1"/>
</dbReference>
<comment type="similarity">
    <text evidence="4">Belongs to the PPP phosphatase family.</text>
</comment>
<dbReference type="PROSITE" id="PS00125">
    <property type="entry name" value="SER_THR_PHOSPHATASE"/>
    <property type="match status" value="1"/>
</dbReference>
<reference evidence="6" key="1">
    <citation type="submission" date="2021-02" db="EMBL/GenBank/DDBJ databases">
        <authorList>
            <person name="Dougan E. K."/>
            <person name="Rhodes N."/>
            <person name="Thang M."/>
            <person name="Chan C."/>
        </authorList>
    </citation>
    <scope>NUCLEOTIDE SEQUENCE</scope>
</reference>
<dbReference type="InterPro" id="IPR004843">
    <property type="entry name" value="Calcineurin-like_PHP"/>
</dbReference>
<dbReference type="Gene3D" id="3.60.21.10">
    <property type="match status" value="1"/>
</dbReference>
<dbReference type="GO" id="GO:0004722">
    <property type="term" value="F:protein serine/threonine phosphatase activity"/>
    <property type="evidence" value="ECO:0007669"/>
    <property type="project" value="UniProtKB-EC"/>
</dbReference>
<dbReference type="PRINTS" id="PR00114">
    <property type="entry name" value="STPHPHTASE"/>
</dbReference>
<dbReference type="SMART" id="SM00156">
    <property type="entry name" value="PP2Ac"/>
    <property type="match status" value="1"/>
</dbReference>
<feature type="domain" description="Serine/threonine specific protein phosphatases" evidence="5">
    <location>
        <begin position="269"/>
        <end position="274"/>
    </location>
</feature>
<accession>A0A813L6Z4</accession>
<evidence type="ECO:0000313" key="6">
    <source>
        <dbReference type="EMBL" id="CAE8720534.1"/>
    </source>
</evidence>
<evidence type="ECO:0000256" key="3">
    <source>
        <dbReference type="ARBA" id="ARBA00023211"/>
    </source>
</evidence>
<evidence type="ECO:0000313" key="7">
    <source>
        <dbReference type="Proteomes" id="UP000626109"/>
    </source>
</evidence>
<name>A0A813L6Z4_POLGL</name>
<comment type="caution">
    <text evidence="6">The sequence shown here is derived from an EMBL/GenBank/DDBJ whole genome shotgun (WGS) entry which is preliminary data.</text>
</comment>
<dbReference type="InterPro" id="IPR047129">
    <property type="entry name" value="PPA2-like"/>
</dbReference>
<evidence type="ECO:0000256" key="2">
    <source>
        <dbReference type="ARBA" id="ARBA00022801"/>
    </source>
</evidence>
<keyword evidence="1" id="KW-0479">Metal-binding</keyword>
<dbReference type="EMBL" id="CAJNNW010033818">
    <property type="protein sequence ID" value="CAE8720534.1"/>
    <property type="molecule type" value="Genomic_DNA"/>
</dbReference>
<dbReference type="InterPro" id="IPR006186">
    <property type="entry name" value="Ser/Thr-sp_prot-phosphatase"/>
</dbReference>
<keyword evidence="2 4" id="KW-0378">Hydrolase</keyword>
<comment type="catalytic activity">
    <reaction evidence="4">
        <text>O-phospho-L-threonyl-[protein] + H2O = L-threonyl-[protein] + phosphate</text>
        <dbReference type="Rhea" id="RHEA:47004"/>
        <dbReference type="Rhea" id="RHEA-COMP:11060"/>
        <dbReference type="Rhea" id="RHEA-COMP:11605"/>
        <dbReference type="ChEBI" id="CHEBI:15377"/>
        <dbReference type="ChEBI" id="CHEBI:30013"/>
        <dbReference type="ChEBI" id="CHEBI:43474"/>
        <dbReference type="ChEBI" id="CHEBI:61977"/>
        <dbReference type="EC" id="3.1.3.16"/>
    </reaction>
</comment>
<proteinExistence type="inferred from homology"/>
<dbReference type="PANTHER" id="PTHR45619">
    <property type="entry name" value="SERINE/THREONINE-PROTEIN PHOSPHATASE PP2A-RELATED"/>
    <property type="match status" value="1"/>
</dbReference>